<feature type="non-terminal residue" evidence="1">
    <location>
        <position position="19"/>
    </location>
</feature>
<accession>A0A392UBK0</accession>
<reference evidence="1 2" key="1">
    <citation type="journal article" date="2018" name="Front. Plant Sci.">
        <title>Red Clover (Trifolium pratense) and Zigzag Clover (T. medium) - A Picture of Genomic Similarities and Differences.</title>
        <authorList>
            <person name="Dluhosova J."/>
            <person name="Istvanek J."/>
            <person name="Nedelnik J."/>
            <person name="Repkova J."/>
        </authorList>
    </citation>
    <scope>NUCLEOTIDE SEQUENCE [LARGE SCALE GENOMIC DNA]</scope>
    <source>
        <strain evidence="2">cv. 10/8</strain>
        <tissue evidence="1">Leaf</tissue>
    </source>
</reference>
<dbReference type="Proteomes" id="UP000265520">
    <property type="component" value="Unassembled WGS sequence"/>
</dbReference>
<comment type="caution">
    <text evidence="1">The sequence shown here is derived from an EMBL/GenBank/DDBJ whole genome shotgun (WGS) entry which is preliminary data.</text>
</comment>
<dbReference type="EMBL" id="LXQA010785266">
    <property type="protein sequence ID" value="MCI70901.1"/>
    <property type="molecule type" value="Genomic_DNA"/>
</dbReference>
<proteinExistence type="predicted"/>
<protein>
    <submittedName>
        <fullName evidence="1">Uncharacterized protein</fullName>
    </submittedName>
</protein>
<name>A0A392UBK0_9FABA</name>
<sequence length="19" mass="2083">MERWSSQPLSGSGVDYARG</sequence>
<evidence type="ECO:0000313" key="1">
    <source>
        <dbReference type="EMBL" id="MCI70901.1"/>
    </source>
</evidence>
<evidence type="ECO:0000313" key="2">
    <source>
        <dbReference type="Proteomes" id="UP000265520"/>
    </source>
</evidence>
<dbReference type="AlphaFoldDB" id="A0A392UBK0"/>
<organism evidence="1 2">
    <name type="scientific">Trifolium medium</name>
    <dbReference type="NCBI Taxonomy" id="97028"/>
    <lineage>
        <taxon>Eukaryota</taxon>
        <taxon>Viridiplantae</taxon>
        <taxon>Streptophyta</taxon>
        <taxon>Embryophyta</taxon>
        <taxon>Tracheophyta</taxon>
        <taxon>Spermatophyta</taxon>
        <taxon>Magnoliopsida</taxon>
        <taxon>eudicotyledons</taxon>
        <taxon>Gunneridae</taxon>
        <taxon>Pentapetalae</taxon>
        <taxon>rosids</taxon>
        <taxon>fabids</taxon>
        <taxon>Fabales</taxon>
        <taxon>Fabaceae</taxon>
        <taxon>Papilionoideae</taxon>
        <taxon>50 kb inversion clade</taxon>
        <taxon>NPAAA clade</taxon>
        <taxon>Hologalegina</taxon>
        <taxon>IRL clade</taxon>
        <taxon>Trifolieae</taxon>
        <taxon>Trifolium</taxon>
    </lineage>
</organism>
<keyword evidence="2" id="KW-1185">Reference proteome</keyword>